<feature type="compositionally biased region" description="Basic and acidic residues" evidence="1">
    <location>
        <begin position="102"/>
        <end position="118"/>
    </location>
</feature>
<name>A0A2J6R2I0_HYAVF</name>
<feature type="compositionally biased region" description="Acidic residues" evidence="1">
    <location>
        <begin position="136"/>
        <end position="149"/>
    </location>
</feature>
<dbReference type="Proteomes" id="UP000235786">
    <property type="component" value="Unassembled WGS sequence"/>
</dbReference>
<evidence type="ECO:0000313" key="2">
    <source>
        <dbReference type="EMBL" id="PMD32722.1"/>
    </source>
</evidence>
<accession>A0A2J6R2I0</accession>
<reference evidence="2 3" key="1">
    <citation type="submission" date="2016-04" db="EMBL/GenBank/DDBJ databases">
        <title>A degradative enzymes factory behind the ericoid mycorrhizal symbiosis.</title>
        <authorList>
            <consortium name="DOE Joint Genome Institute"/>
            <person name="Martino E."/>
            <person name="Morin E."/>
            <person name="Grelet G."/>
            <person name="Kuo A."/>
            <person name="Kohler A."/>
            <person name="Daghino S."/>
            <person name="Barry K."/>
            <person name="Choi C."/>
            <person name="Cichocki N."/>
            <person name="Clum A."/>
            <person name="Copeland A."/>
            <person name="Hainaut M."/>
            <person name="Haridas S."/>
            <person name="Labutti K."/>
            <person name="Lindquist E."/>
            <person name="Lipzen A."/>
            <person name="Khouja H.-R."/>
            <person name="Murat C."/>
            <person name="Ohm R."/>
            <person name="Olson A."/>
            <person name="Spatafora J."/>
            <person name="Veneault-Fourrey C."/>
            <person name="Henrissat B."/>
            <person name="Grigoriev I."/>
            <person name="Martin F."/>
            <person name="Perotto S."/>
        </authorList>
    </citation>
    <scope>NUCLEOTIDE SEQUENCE [LARGE SCALE GENOMIC DNA]</scope>
    <source>
        <strain evidence="2 3">F</strain>
    </source>
</reference>
<keyword evidence="3" id="KW-1185">Reference proteome</keyword>
<evidence type="ECO:0000313" key="3">
    <source>
        <dbReference type="Proteomes" id="UP000235786"/>
    </source>
</evidence>
<dbReference type="EMBL" id="KZ613958">
    <property type="protein sequence ID" value="PMD32722.1"/>
    <property type="molecule type" value="Genomic_DNA"/>
</dbReference>
<gene>
    <name evidence="2" type="ORF">L207DRAFT_590415</name>
</gene>
<protein>
    <submittedName>
        <fullName evidence="2">Uncharacterized protein</fullName>
    </submittedName>
</protein>
<dbReference type="AlphaFoldDB" id="A0A2J6R2I0"/>
<evidence type="ECO:0000256" key="1">
    <source>
        <dbReference type="SAM" id="MobiDB-lite"/>
    </source>
</evidence>
<feature type="region of interest" description="Disordered" evidence="1">
    <location>
        <begin position="102"/>
        <end position="161"/>
    </location>
</feature>
<sequence length="161" mass="18792">MTDWNSFNKLPDGHLQSKFESSMEETGKILAIYDFELLRYRDDAGDVSWHFSFHDSLVDDDGCPFLGWYIRVDGLASSRGWAKRRGSRARVGYEETHALLSREEKVQLHAEDTDSEYKSEEEDEEENEKEKREPIESEEEISDGEDEREDREVCGSNAPWF</sequence>
<organism evidence="2 3">
    <name type="scientific">Hyaloscypha variabilis (strain UAMH 11265 / GT02V1 / F)</name>
    <name type="common">Meliniomyces variabilis</name>
    <dbReference type="NCBI Taxonomy" id="1149755"/>
    <lineage>
        <taxon>Eukaryota</taxon>
        <taxon>Fungi</taxon>
        <taxon>Dikarya</taxon>
        <taxon>Ascomycota</taxon>
        <taxon>Pezizomycotina</taxon>
        <taxon>Leotiomycetes</taxon>
        <taxon>Helotiales</taxon>
        <taxon>Hyaloscyphaceae</taxon>
        <taxon>Hyaloscypha</taxon>
        <taxon>Hyaloscypha variabilis</taxon>
    </lineage>
</organism>
<proteinExistence type="predicted"/>